<proteinExistence type="predicted"/>
<dbReference type="RefSeq" id="WP_342810093.1">
    <property type="nucleotide sequence ID" value="NZ_JAOPJZ010000022.1"/>
</dbReference>
<comment type="caution">
    <text evidence="3">The sequence shown here is derived from an EMBL/GenBank/DDBJ whole genome shotgun (WGS) entry which is preliminary data.</text>
</comment>
<dbReference type="SUPFAM" id="SSF53474">
    <property type="entry name" value="alpha/beta-Hydrolases"/>
    <property type="match status" value="1"/>
</dbReference>
<keyword evidence="4" id="KW-1185">Reference proteome</keyword>
<dbReference type="EMBL" id="JAOPJZ010000022">
    <property type="protein sequence ID" value="MCU4753788.1"/>
    <property type="molecule type" value="Genomic_DNA"/>
</dbReference>
<dbReference type="Pfam" id="PF00561">
    <property type="entry name" value="Abhydrolase_1"/>
    <property type="match status" value="1"/>
</dbReference>
<dbReference type="InterPro" id="IPR000073">
    <property type="entry name" value="AB_hydrolase_1"/>
</dbReference>
<dbReference type="PANTHER" id="PTHR43798">
    <property type="entry name" value="MONOACYLGLYCEROL LIPASE"/>
    <property type="match status" value="1"/>
</dbReference>
<keyword evidence="1 3" id="KW-0378">Hydrolase</keyword>
<dbReference type="Proteomes" id="UP001321047">
    <property type="component" value="Unassembled WGS sequence"/>
</dbReference>
<dbReference type="InterPro" id="IPR000639">
    <property type="entry name" value="Epox_hydrolase-like"/>
</dbReference>
<gene>
    <name evidence="3" type="ORF">OB919_17665</name>
</gene>
<feature type="domain" description="AB hydrolase-1" evidence="2">
    <location>
        <begin position="28"/>
        <end position="271"/>
    </location>
</feature>
<evidence type="ECO:0000313" key="3">
    <source>
        <dbReference type="EMBL" id="MCU4753788.1"/>
    </source>
</evidence>
<evidence type="ECO:0000313" key="4">
    <source>
        <dbReference type="Proteomes" id="UP001321047"/>
    </source>
</evidence>
<organism evidence="3 4">
    <name type="scientific">Natronosalvus hydrolyticus</name>
    <dbReference type="NCBI Taxonomy" id="2979988"/>
    <lineage>
        <taxon>Archaea</taxon>
        <taxon>Methanobacteriati</taxon>
        <taxon>Methanobacteriota</taxon>
        <taxon>Stenosarchaea group</taxon>
        <taxon>Halobacteria</taxon>
        <taxon>Halobacteriales</taxon>
        <taxon>Natrialbaceae</taxon>
        <taxon>Natronosalvus</taxon>
    </lineage>
</organism>
<accession>A0AAP2ZBE1</accession>
<dbReference type="PRINTS" id="PR00412">
    <property type="entry name" value="EPOXHYDRLASE"/>
</dbReference>
<evidence type="ECO:0000259" key="2">
    <source>
        <dbReference type="Pfam" id="PF00561"/>
    </source>
</evidence>
<sequence>MKSRVGGTGRVTVDGCRLAYRRAGTDGPPIVLLHGGGIDDSQLSWHETIPRLARTHQVYAIDWPGYGDSRGHIDHTVPAYVDLLEAVLDALDLEEVTLVGLSMGGAIALGYALEQPNRVARLALVGSYGLGPRVPVGSVWKTLAMIPGVNDLGWAAVGSTRESALMGLSSVVATPSSLSDEFLEAFRTRATQAGSGQAFEAFQRNEISIKGAARTDFTAELSTLEVPTLLVHGEKDPLFPVVWSRRAATTIPDATLEVFDNCGHWVPIEHPVRFNDRLGTFLESAR</sequence>
<name>A0AAP2ZBE1_9EURY</name>
<dbReference type="PANTHER" id="PTHR43798:SF31">
    <property type="entry name" value="AB HYDROLASE SUPERFAMILY PROTEIN YCLE"/>
    <property type="match status" value="1"/>
</dbReference>
<dbReference type="InterPro" id="IPR029058">
    <property type="entry name" value="AB_hydrolase_fold"/>
</dbReference>
<reference evidence="3 4" key="1">
    <citation type="submission" date="2022-09" db="EMBL/GenBank/DDBJ databases">
        <title>Enrichment on poylsaccharides allowed isolation of novel metabolic and taxonomic groups of Haloarchaea.</title>
        <authorList>
            <person name="Sorokin D.Y."/>
            <person name="Elcheninov A.G."/>
            <person name="Khizhniak T.V."/>
            <person name="Kolganova T.V."/>
            <person name="Kublanov I.V."/>
        </authorList>
    </citation>
    <scope>NUCLEOTIDE SEQUENCE [LARGE SCALE GENOMIC DNA]</scope>
    <source>
        <strain evidence="3 4">AArc-curdl1</strain>
    </source>
</reference>
<evidence type="ECO:0000256" key="1">
    <source>
        <dbReference type="ARBA" id="ARBA00022801"/>
    </source>
</evidence>
<dbReference type="PRINTS" id="PR00111">
    <property type="entry name" value="ABHYDROLASE"/>
</dbReference>
<dbReference type="GO" id="GO:0016787">
    <property type="term" value="F:hydrolase activity"/>
    <property type="evidence" value="ECO:0007669"/>
    <property type="project" value="UniProtKB-KW"/>
</dbReference>
<dbReference type="Gene3D" id="3.40.50.1820">
    <property type="entry name" value="alpha/beta hydrolase"/>
    <property type="match status" value="1"/>
</dbReference>
<dbReference type="GO" id="GO:0016020">
    <property type="term" value="C:membrane"/>
    <property type="evidence" value="ECO:0007669"/>
    <property type="project" value="TreeGrafter"/>
</dbReference>
<dbReference type="InterPro" id="IPR050266">
    <property type="entry name" value="AB_hydrolase_sf"/>
</dbReference>
<protein>
    <submittedName>
        <fullName evidence="3">Alpha/beta hydrolase</fullName>
    </submittedName>
</protein>
<dbReference type="AlphaFoldDB" id="A0AAP2ZBE1"/>